<name>A0A147IUR0_9SPHN</name>
<feature type="chain" id="PRO_5007548981" evidence="1">
    <location>
        <begin position="23"/>
        <end position="149"/>
    </location>
</feature>
<protein>
    <submittedName>
        <fullName evidence="2">Uncharacterized protein</fullName>
    </submittedName>
</protein>
<dbReference type="PATRIC" id="fig|172044.3.peg.1146"/>
<evidence type="ECO:0000256" key="1">
    <source>
        <dbReference type="SAM" id="SignalP"/>
    </source>
</evidence>
<feature type="signal peptide" evidence="1">
    <location>
        <begin position="1"/>
        <end position="22"/>
    </location>
</feature>
<dbReference type="AlphaFoldDB" id="A0A147IUR0"/>
<dbReference type="RefSeq" id="WP_058745053.1">
    <property type="nucleotide sequence ID" value="NZ_LDTF01000028.1"/>
</dbReference>
<comment type="caution">
    <text evidence="2">The sequence shown here is derived from an EMBL/GenBank/DDBJ whole genome shotgun (WGS) entry which is preliminary data.</text>
</comment>
<proteinExistence type="predicted"/>
<evidence type="ECO:0000313" key="2">
    <source>
        <dbReference type="EMBL" id="KTT99343.1"/>
    </source>
</evidence>
<organism evidence="2 3">
    <name type="scientific">Sphingomonas yabuuchiae</name>
    <dbReference type="NCBI Taxonomy" id="172044"/>
    <lineage>
        <taxon>Bacteria</taxon>
        <taxon>Pseudomonadati</taxon>
        <taxon>Pseudomonadota</taxon>
        <taxon>Alphaproteobacteria</taxon>
        <taxon>Sphingomonadales</taxon>
        <taxon>Sphingomonadaceae</taxon>
        <taxon>Sphingomonas</taxon>
    </lineage>
</organism>
<reference evidence="2 3" key="1">
    <citation type="journal article" date="2016" name="Front. Microbiol.">
        <title>Genomic Resource of Rice Seed Associated Bacteria.</title>
        <authorList>
            <person name="Midha S."/>
            <person name="Bansal K."/>
            <person name="Sharma S."/>
            <person name="Kumar N."/>
            <person name="Patil P.P."/>
            <person name="Chaudhry V."/>
            <person name="Patil P.B."/>
        </authorList>
    </citation>
    <scope>NUCLEOTIDE SEQUENCE [LARGE SCALE GENOMIC DNA]</scope>
    <source>
        <strain evidence="2 3">NS355</strain>
    </source>
</reference>
<dbReference type="PROSITE" id="PS51257">
    <property type="entry name" value="PROKAR_LIPOPROTEIN"/>
    <property type="match status" value="1"/>
</dbReference>
<accession>A0A147IUR0</accession>
<dbReference type="Proteomes" id="UP000073923">
    <property type="component" value="Unassembled WGS sequence"/>
</dbReference>
<keyword evidence="1" id="KW-0732">Signal</keyword>
<dbReference type="OrthoDB" id="7580911at2"/>
<sequence length="149" mass="14919">MKLSVRALWLSIAMMGCAPAAAQEVRLPGGYSPGVAIGYGAPGNGWTAVDEAHPLPVAPRQDLALLASGNTAMAAQTVYGGDYLFGQSCTAYGTIALQVLAADGASFQTIVTRTAADPAPVGVALGSNAIVRVDLSGTSGCAANLSRVP</sequence>
<dbReference type="EMBL" id="LDTF01000028">
    <property type="protein sequence ID" value="KTT99343.1"/>
    <property type="molecule type" value="Genomic_DNA"/>
</dbReference>
<gene>
    <name evidence="2" type="ORF">NS355_07005</name>
</gene>
<evidence type="ECO:0000313" key="3">
    <source>
        <dbReference type="Proteomes" id="UP000073923"/>
    </source>
</evidence>